<dbReference type="InterPro" id="IPR050855">
    <property type="entry name" value="NDM-1-like"/>
</dbReference>
<keyword evidence="4" id="KW-1185">Reference proteome</keyword>
<dbReference type="PANTHER" id="PTHR42951">
    <property type="entry name" value="METALLO-BETA-LACTAMASE DOMAIN-CONTAINING"/>
    <property type="match status" value="1"/>
</dbReference>
<evidence type="ECO:0000313" key="3">
    <source>
        <dbReference type="EMBL" id="KRN97316.1"/>
    </source>
</evidence>
<name>A0A0R2LH26_9LACO</name>
<evidence type="ECO:0000313" key="4">
    <source>
        <dbReference type="Proteomes" id="UP000051139"/>
    </source>
</evidence>
<dbReference type="Gene3D" id="3.60.15.10">
    <property type="entry name" value="Ribonuclease Z/Hydroxyacylglutathione hydrolase-like"/>
    <property type="match status" value="1"/>
</dbReference>
<dbReference type="GO" id="GO:0016787">
    <property type="term" value="F:hydrolase activity"/>
    <property type="evidence" value="ECO:0007669"/>
    <property type="project" value="UniProtKB-KW"/>
</dbReference>
<sequence length="280" mass="31165">MSDLKYEVLTSVRDSSTRGIPAGTETLQWVANSATLIYGERDAVLVDTFMTTDANKELIDWIKQHHVDLKYIYITHAHSDHFFGTGMIKKAFPNVKIIATQATADGIPAVIMPAMVATVWNHLFPGQVPTDLRGADEVVNDHFTLEGHQLEILHDGFTDTHDSTSLWVPDLKLIVAGDATYNGVHPFMAETTLAARQNWIASNERMKALHPRYVVAGHKVPENIDDPKILDETIAYITTFNQLAETATSGDELYNMMIARYPNRVNPGSLWGAAHSVIRQ</sequence>
<keyword evidence="2" id="KW-0378">Hydrolase</keyword>
<dbReference type="RefSeq" id="WP_083483884.1">
    <property type="nucleotide sequence ID" value="NZ_BJUD01000013.1"/>
</dbReference>
<dbReference type="CDD" id="cd07739">
    <property type="entry name" value="metallo-hydrolase-like_MBL-fold"/>
    <property type="match status" value="1"/>
</dbReference>
<dbReference type="PANTHER" id="PTHR42951:SF14">
    <property type="entry name" value="METALLO-BETA-LACTAMASE SUPERFAMILY PROTEIN"/>
    <property type="match status" value="1"/>
</dbReference>
<evidence type="ECO:0000313" key="2">
    <source>
        <dbReference type="EMBL" id="GEK28627.1"/>
    </source>
</evidence>
<dbReference type="STRING" id="348151.IV55_GL000244"/>
<reference evidence="2 5" key="2">
    <citation type="submission" date="2019-07" db="EMBL/GenBank/DDBJ databases">
        <title>Whole genome shotgun sequence of Lactobacillus siliginis NBRC 101315.</title>
        <authorList>
            <person name="Hosoyama A."/>
            <person name="Uohara A."/>
            <person name="Ohji S."/>
            <person name="Ichikawa N."/>
        </authorList>
    </citation>
    <scope>NUCLEOTIDE SEQUENCE [LARGE SCALE GENOMIC DNA]</scope>
    <source>
        <strain evidence="2 5">NBRC 101315</strain>
    </source>
</reference>
<organism evidence="3 4">
    <name type="scientific">Furfurilactobacillus siliginis</name>
    <dbReference type="NCBI Taxonomy" id="348151"/>
    <lineage>
        <taxon>Bacteria</taxon>
        <taxon>Bacillati</taxon>
        <taxon>Bacillota</taxon>
        <taxon>Bacilli</taxon>
        <taxon>Lactobacillales</taxon>
        <taxon>Lactobacillaceae</taxon>
        <taxon>Furfurilactobacillus</taxon>
    </lineage>
</organism>
<proteinExistence type="predicted"/>
<dbReference type="EMBL" id="JQCB01000001">
    <property type="protein sequence ID" value="KRN97316.1"/>
    <property type="molecule type" value="Genomic_DNA"/>
</dbReference>
<dbReference type="SMART" id="SM00849">
    <property type="entry name" value="Lactamase_B"/>
    <property type="match status" value="1"/>
</dbReference>
<dbReference type="InterPro" id="IPR036866">
    <property type="entry name" value="RibonucZ/Hydroxyglut_hydro"/>
</dbReference>
<dbReference type="SUPFAM" id="SSF56281">
    <property type="entry name" value="Metallo-hydrolase/oxidoreductase"/>
    <property type="match status" value="1"/>
</dbReference>
<dbReference type="InterPro" id="IPR001279">
    <property type="entry name" value="Metallo-B-lactamas"/>
</dbReference>
<dbReference type="OrthoDB" id="2273115at2"/>
<accession>A0A0R2LH26</accession>
<dbReference type="Pfam" id="PF00753">
    <property type="entry name" value="Lactamase_B"/>
    <property type="match status" value="1"/>
</dbReference>
<reference evidence="3 4" key="1">
    <citation type="journal article" date="2015" name="Genome Announc.">
        <title>Expanding the biotechnology potential of lactobacilli through comparative genomics of 213 strains and associated genera.</title>
        <authorList>
            <person name="Sun Z."/>
            <person name="Harris H.M."/>
            <person name="McCann A."/>
            <person name="Guo C."/>
            <person name="Argimon S."/>
            <person name="Zhang W."/>
            <person name="Yang X."/>
            <person name="Jeffery I.B."/>
            <person name="Cooney J.C."/>
            <person name="Kagawa T.F."/>
            <person name="Liu W."/>
            <person name="Song Y."/>
            <person name="Salvetti E."/>
            <person name="Wrobel A."/>
            <person name="Rasinkangas P."/>
            <person name="Parkhill J."/>
            <person name="Rea M.C."/>
            <person name="O'Sullivan O."/>
            <person name="Ritari J."/>
            <person name="Douillard F.P."/>
            <person name="Paul Ross R."/>
            <person name="Yang R."/>
            <person name="Briner A.E."/>
            <person name="Felis G.E."/>
            <person name="de Vos W.M."/>
            <person name="Barrangou R."/>
            <person name="Klaenhammer T.R."/>
            <person name="Caufield P.W."/>
            <person name="Cui Y."/>
            <person name="Zhang H."/>
            <person name="O'Toole P.W."/>
        </authorList>
    </citation>
    <scope>NUCLEOTIDE SEQUENCE [LARGE SCALE GENOMIC DNA]</scope>
    <source>
        <strain evidence="3 4">DSM 22696</strain>
    </source>
</reference>
<dbReference type="Proteomes" id="UP000321429">
    <property type="component" value="Unassembled WGS sequence"/>
</dbReference>
<protein>
    <submittedName>
        <fullName evidence="2">MBL fold metallo-hydrolase</fullName>
    </submittedName>
</protein>
<dbReference type="Proteomes" id="UP000051139">
    <property type="component" value="Unassembled WGS sequence"/>
</dbReference>
<evidence type="ECO:0000313" key="5">
    <source>
        <dbReference type="Proteomes" id="UP000321429"/>
    </source>
</evidence>
<evidence type="ECO:0000259" key="1">
    <source>
        <dbReference type="SMART" id="SM00849"/>
    </source>
</evidence>
<feature type="domain" description="Metallo-beta-lactamase" evidence="1">
    <location>
        <begin position="31"/>
        <end position="218"/>
    </location>
</feature>
<dbReference type="AlphaFoldDB" id="A0A0R2LH26"/>
<dbReference type="PATRIC" id="fig|348151.3.peg.248"/>
<dbReference type="EMBL" id="BJUD01000013">
    <property type="protein sequence ID" value="GEK28627.1"/>
    <property type="molecule type" value="Genomic_DNA"/>
</dbReference>
<gene>
    <name evidence="3" type="ORF">IV55_GL000244</name>
    <name evidence="2" type="ORF">LSI01_09380</name>
</gene>
<comment type="caution">
    <text evidence="3">The sequence shown here is derived from an EMBL/GenBank/DDBJ whole genome shotgun (WGS) entry which is preliminary data.</text>
</comment>